<dbReference type="AlphaFoldDB" id="A0A649Z5F0"/>
<dbReference type="EMBL" id="MK941846">
    <property type="protein sequence ID" value="QGM50177.1"/>
    <property type="molecule type" value="Genomic_DNA"/>
</dbReference>
<keyword evidence="1" id="KW-0812">Transmembrane</keyword>
<evidence type="ECO:0000313" key="2">
    <source>
        <dbReference type="EMBL" id="QGM50177.1"/>
    </source>
</evidence>
<reference evidence="2" key="1">
    <citation type="journal article" date="2019" name="J. Antimicrob. Chemother.">
        <title>Identification of AbaR4 Acinetobacter baumannii resistance island in clinical isolates of blaOXA-23-positive Proteus mirabilis.</title>
        <authorList>
            <person name="Octavia S."/>
            <person name="Xu W."/>
            <person name="Ng O.T."/>
            <person name="Marimuthu K."/>
            <person name="Venkatachalam I."/>
            <person name="Cheng B."/>
            <person name="Lin R.T.P."/>
            <person name="Teo J.W.P."/>
        </authorList>
    </citation>
    <scope>NUCLEOTIDE SEQUENCE</scope>
    <source>
        <strain evidence="2">PM1157</strain>
        <plasmid evidence="2">pOXA-23</plasmid>
    </source>
</reference>
<keyword evidence="1" id="KW-1133">Transmembrane helix</keyword>
<keyword evidence="1" id="KW-0472">Membrane</keyword>
<proteinExistence type="predicted"/>
<protein>
    <submittedName>
        <fullName evidence="2">Uncharacterized protein</fullName>
    </submittedName>
</protein>
<name>A0A649Z5F0_PROMI</name>
<geneLocation type="plasmid" evidence="2">
    <name>pOXA-23</name>
</geneLocation>
<evidence type="ECO:0000256" key="1">
    <source>
        <dbReference type="SAM" id="Phobius"/>
    </source>
</evidence>
<feature type="transmembrane region" description="Helical" evidence="1">
    <location>
        <begin position="12"/>
        <end position="30"/>
    </location>
</feature>
<accession>A0A649Z5F0</accession>
<keyword evidence="2" id="KW-0614">Plasmid</keyword>
<sequence length="47" mass="5596">MNAIKSIYGKILFLPCIFIYCFYVCFSVLADVTKISYQYLTKEIKRF</sequence>
<organism evidence="2">
    <name type="scientific">Proteus mirabilis</name>
    <dbReference type="NCBI Taxonomy" id="584"/>
    <lineage>
        <taxon>Bacteria</taxon>
        <taxon>Pseudomonadati</taxon>
        <taxon>Pseudomonadota</taxon>
        <taxon>Gammaproteobacteria</taxon>
        <taxon>Enterobacterales</taxon>
        <taxon>Morganellaceae</taxon>
        <taxon>Proteus</taxon>
    </lineage>
</organism>